<sequence length="310" mass="34150">MITDIKGLHHVTSLASGAQSNNDFFTKVLGLRRVKKTVNFDAPEVYHLYYGDEAGTPGTVMTYFPFPHARRGRRGAGEVGVTAFAVPVGALPYWKDRLTAAGVTGIDAGIRFGEARLAFEGPDGDVFALVEVDDDDRAPWTGNGVPADVAIRGFHSTDMALRDPAATAELLRFMGYVEDETREGTTRMRLEDGNGAHVIDLTRLDAPRADQGAGSVHHVAFAVENRAKQLEVRKALTDTGYQVTPVIDRDYFWAIYFRTPGGVLFEVATNEPGFDRDEDSAHLGQALKLPKQHEHLREALETRYLEPIHD</sequence>
<keyword evidence="3" id="KW-1185">Reference proteome</keyword>
<evidence type="ECO:0000313" key="3">
    <source>
        <dbReference type="Proteomes" id="UP000023430"/>
    </source>
</evidence>
<evidence type="ECO:0000259" key="1">
    <source>
        <dbReference type="PROSITE" id="PS51819"/>
    </source>
</evidence>
<name>X7FCD6_9RHOB</name>
<dbReference type="GO" id="GO:0051213">
    <property type="term" value="F:dioxygenase activity"/>
    <property type="evidence" value="ECO:0007669"/>
    <property type="project" value="UniProtKB-KW"/>
</dbReference>
<dbReference type="PANTHER" id="PTHR36110:SF2">
    <property type="entry name" value="RING-CLEAVING DIOXYGENASE MHQE-RELATED"/>
    <property type="match status" value="1"/>
</dbReference>
<dbReference type="Pfam" id="PF00903">
    <property type="entry name" value="Glyoxalase"/>
    <property type="match status" value="2"/>
</dbReference>
<dbReference type="OrthoDB" id="9785698at2"/>
<dbReference type="Gene3D" id="3.10.180.10">
    <property type="entry name" value="2,3-Dihydroxybiphenyl 1,2-Dioxygenase, domain 1"/>
    <property type="match status" value="2"/>
</dbReference>
<dbReference type="eggNOG" id="COG0346">
    <property type="taxonomic scope" value="Bacteria"/>
</dbReference>
<dbReference type="EMBL" id="JAME01000003">
    <property type="protein sequence ID" value="ETX30532.1"/>
    <property type="molecule type" value="Genomic_DNA"/>
</dbReference>
<dbReference type="RefSeq" id="WP_043766311.1">
    <property type="nucleotide sequence ID" value="NZ_JAME01000003.1"/>
</dbReference>
<dbReference type="STRING" id="1449351.RISW2_12760"/>
<dbReference type="SUPFAM" id="SSF54593">
    <property type="entry name" value="Glyoxalase/Bleomycin resistance protein/Dihydroxybiphenyl dioxygenase"/>
    <property type="match status" value="1"/>
</dbReference>
<protein>
    <submittedName>
        <fullName evidence="2">Dioxygenase</fullName>
    </submittedName>
</protein>
<gene>
    <name evidence="2" type="ORF">RISW2_12760</name>
</gene>
<organism evidence="2 3">
    <name type="scientific">Roseivivax isoporae LMG 25204</name>
    <dbReference type="NCBI Taxonomy" id="1449351"/>
    <lineage>
        <taxon>Bacteria</taxon>
        <taxon>Pseudomonadati</taxon>
        <taxon>Pseudomonadota</taxon>
        <taxon>Alphaproteobacteria</taxon>
        <taxon>Rhodobacterales</taxon>
        <taxon>Roseobacteraceae</taxon>
        <taxon>Roseivivax</taxon>
    </lineage>
</organism>
<dbReference type="PATRIC" id="fig|1449351.3.peg.592"/>
<dbReference type="InterPro" id="IPR037523">
    <property type="entry name" value="VOC_core"/>
</dbReference>
<dbReference type="PROSITE" id="PS51819">
    <property type="entry name" value="VOC"/>
    <property type="match status" value="2"/>
</dbReference>
<dbReference type="InterPro" id="IPR052537">
    <property type="entry name" value="Extradiol_RC_dioxygenase"/>
</dbReference>
<dbReference type="InterPro" id="IPR029068">
    <property type="entry name" value="Glyas_Bleomycin-R_OHBP_Dase"/>
</dbReference>
<dbReference type="InterPro" id="IPR004360">
    <property type="entry name" value="Glyas_Fos-R_dOase_dom"/>
</dbReference>
<feature type="domain" description="VOC" evidence="1">
    <location>
        <begin position="7"/>
        <end position="132"/>
    </location>
</feature>
<feature type="domain" description="VOC" evidence="1">
    <location>
        <begin position="153"/>
        <end position="270"/>
    </location>
</feature>
<dbReference type="Proteomes" id="UP000023430">
    <property type="component" value="Unassembled WGS sequence"/>
</dbReference>
<comment type="caution">
    <text evidence="2">The sequence shown here is derived from an EMBL/GenBank/DDBJ whole genome shotgun (WGS) entry which is preliminary data.</text>
</comment>
<proteinExistence type="predicted"/>
<dbReference type="AlphaFoldDB" id="X7FCD6"/>
<accession>X7FCD6</accession>
<evidence type="ECO:0000313" key="2">
    <source>
        <dbReference type="EMBL" id="ETX30532.1"/>
    </source>
</evidence>
<keyword evidence="2" id="KW-0560">Oxidoreductase</keyword>
<reference evidence="2 3" key="1">
    <citation type="submission" date="2014-01" db="EMBL/GenBank/DDBJ databases">
        <title>Roseivivax isoporae LMG 25204 Genome Sequencing.</title>
        <authorList>
            <person name="Lai Q."/>
            <person name="Li G."/>
            <person name="Shao Z."/>
        </authorList>
    </citation>
    <scope>NUCLEOTIDE SEQUENCE [LARGE SCALE GENOMIC DNA]</scope>
    <source>
        <strain evidence="2 3">LMG 25204</strain>
    </source>
</reference>
<dbReference type="PANTHER" id="PTHR36110">
    <property type="entry name" value="RING-CLEAVING DIOXYGENASE MHQE-RELATED"/>
    <property type="match status" value="1"/>
</dbReference>
<keyword evidence="2" id="KW-0223">Dioxygenase</keyword>